<name>A0ABM7PGH5_9BACT</name>
<gene>
    <name evidence="2" type="ORF">DSLASN_23260</name>
</gene>
<reference evidence="2 3" key="1">
    <citation type="submission" date="2021-02" db="EMBL/GenBank/DDBJ databases">
        <title>Complete genome of Desulfoluna sp. strain ASN36.</title>
        <authorList>
            <person name="Takahashi A."/>
            <person name="Kojima H."/>
            <person name="Fukui M."/>
        </authorList>
    </citation>
    <scope>NUCLEOTIDE SEQUENCE [LARGE SCALE GENOMIC DNA]</scope>
    <source>
        <strain evidence="2 3">ASN36</strain>
    </source>
</reference>
<dbReference type="InterPro" id="IPR036388">
    <property type="entry name" value="WH-like_DNA-bd_sf"/>
</dbReference>
<evidence type="ECO:0000313" key="2">
    <source>
        <dbReference type="EMBL" id="BCS96694.1"/>
    </source>
</evidence>
<dbReference type="InterPro" id="IPR036390">
    <property type="entry name" value="WH_DNA-bd_sf"/>
</dbReference>
<sequence length="151" mass="17268">MGMFFLKELPSREMLKGYKERFPQMDVDDVGEGLRLLRRASLLLRRIEAYFATHKLSQTRFLVLIVLDREGLHGGLLAKEIAEKLDISRPIVTNTLKSMKDDGLLHINPHAEDGRAKWITLTGTGREKLSAVLPEYYAIIHDFMNTDKDEG</sequence>
<evidence type="ECO:0000313" key="3">
    <source>
        <dbReference type="Proteomes" id="UP001320148"/>
    </source>
</evidence>
<dbReference type="Gene3D" id="1.10.10.10">
    <property type="entry name" value="Winged helix-like DNA-binding domain superfamily/Winged helix DNA-binding domain"/>
    <property type="match status" value="1"/>
</dbReference>
<organism evidence="2 3">
    <name type="scientific">Desulfoluna limicola</name>
    <dbReference type="NCBI Taxonomy" id="2810562"/>
    <lineage>
        <taxon>Bacteria</taxon>
        <taxon>Pseudomonadati</taxon>
        <taxon>Thermodesulfobacteriota</taxon>
        <taxon>Desulfobacteria</taxon>
        <taxon>Desulfobacterales</taxon>
        <taxon>Desulfolunaceae</taxon>
        <taxon>Desulfoluna</taxon>
    </lineage>
</organism>
<dbReference type="InterPro" id="IPR039422">
    <property type="entry name" value="MarR/SlyA-like"/>
</dbReference>
<dbReference type="SMART" id="SM00347">
    <property type="entry name" value="HTH_MARR"/>
    <property type="match status" value="1"/>
</dbReference>
<proteinExistence type="predicted"/>
<protein>
    <recommendedName>
        <fullName evidence="1">HTH marR-type domain-containing protein</fullName>
    </recommendedName>
</protein>
<dbReference type="PANTHER" id="PTHR33164:SF43">
    <property type="entry name" value="HTH-TYPE TRANSCRIPTIONAL REPRESSOR YETL"/>
    <property type="match status" value="1"/>
</dbReference>
<dbReference type="PROSITE" id="PS50995">
    <property type="entry name" value="HTH_MARR_2"/>
    <property type="match status" value="1"/>
</dbReference>
<dbReference type="Pfam" id="PF12802">
    <property type="entry name" value="MarR_2"/>
    <property type="match status" value="1"/>
</dbReference>
<dbReference type="PANTHER" id="PTHR33164">
    <property type="entry name" value="TRANSCRIPTIONAL REGULATOR, MARR FAMILY"/>
    <property type="match status" value="1"/>
</dbReference>
<evidence type="ECO:0000259" key="1">
    <source>
        <dbReference type="PROSITE" id="PS50995"/>
    </source>
</evidence>
<dbReference type="InterPro" id="IPR000835">
    <property type="entry name" value="HTH_MarR-typ"/>
</dbReference>
<dbReference type="Proteomes" id="UP001320148">
    <property type="component" value="Chromosome"/>
</dbReference>
<feature type="domain" description="HTH marR-type" evidence="1">
    <location>
        <begin position="30"/>
        <end position="151"/>
    </location>
</feature>
<dbReference type="SUPFAM" id="SSF46785">
    <property type="entry name" value="Winged helix' DNA-binding domain"/>
    <property type="match status" value="1"/>
</dbReference>
<dbReference type="EMBL" id="AP024488">
    <property type="protein sequence ID" value="BCS96694.1"/>
    <property type="molecule type" value="Genomic_DNA"/>
</dbReference>
<keyword evidence="3" id="KW-1185">Reference proteome</keyword>
<accession>A0ABM7PGH5</accession>